<dbReference type="STRING" id="858893.H6BP50"/>
<keyword evidence="3" id="KW-1185">Reference proteome</keyword>
<dbReference type="Gene3D" id="3.80.10.10">
    <property type="entry name" value="Ribonuclease Inhibitor"/>
    <property type="match status" value="1"/>
</dbReference>
<dbReference type="InterPro" id="IPR036047">
    <property type="entry name" value="F-box-like_dom_sf"/>
</dbReference>
<dbReference type="InterPro" id="IPR032675">
    <property type="entry name" value="LRR_dom_sf"/>
</dbReference>
<dbReference type="Proteomes" id="UP000007304">
    <property type="component" value="Unassembled WGS sequence"/>
</dbReference>
<dbReference type="OrthoDB" id="5311681at2759"/>
<dbReference type="eggNOG" id="ENOG502T1XE">
    <property type="taxonomic scope" value="Eukaryota"/>
</dbReference>
<dbReference type="EMBL" id="JH226130">
    <property type="protein sequence ID" value="EHY53277.1"/>
    <property type="molecule type" value="Genomic_DNA"/>
</dbReference>
<name>H6BP50_EXODN</name>
<evidence type="ECO:0000313" key="3">
    <source>
        <dbReference type="Proteomes" id="UP000007304"/>
    </source>
</evidence>
<dbReference type="InParanoid" id="H6BP50"/>
<dbReference type="AlphaFoldDB" id="H6BP50"/>
<dbReference type="VEuPathDB" id="FungiDB:HMPREF1120_01471"/>
<evidence type="ECO:0000256" key="1">
    <source>
        <dbReference type="SAM" id="MobiDB-lite"/>
    </source>
</evidence>
<dbReference type="OMA" id="KMHWSPR"/>
<dbReference type="HOGENOM" id="CLU_024064_0_0_1"/>
<organism evidence="2 3">
    <name type="scientific">Exophiala dermatitidis (strain ATCC 34100 / CBS 525.76 / NIH/UT8656)</name>
    <name type="common">Black yeast</name>
    <name type="synonym">Wangiella dermatitidis</name>
    <dbReference type="NCBI Taxonomy" id="858893"/>
    <lineage>
        <taxon>Eukaryota</taxon>
        <taxon>Fungi</taxon>
        <taxon>Dikarya</taxon>
        <taxon>Ascomycota</taxon>
        <taxon>Pezizomycotina</taxon>
        <taxon>Eurotiomycetes</taxon>
        <taxon>Chaetothyriomycetidae</taxon>
        <taxon>Chaetothyriales</taxon>
        <taxon>Herpotrichiellaceae</taxon>
        <taxon>Exophiala</taxon>
    </lineage>
</organism>
<dbReference type="RefSeq" id="XP_009153738.1">
    <property type="nucleotide sequence ID" value="XM_009155490.1"/>
</dbReference>
<evidence type="ECO:0000313" key="2">
    <source>
        <dbReference type="EMBL" id="EHY53277.1"/>
    </source>
</evidence>
<dbReference type="SUPFAM" id="SSF81383">
    <property type="entry name" value="F-box domain"/>
    <property type="match status" value="1"/>
</dbReference>
<proteinExistence type="predicted"/>
<evidence type="ECO:0008006" key="4">
    <source>
        <dbReference type="Google" id="ProtNLM"/>
    </source>
</evidence>
<dbReference type="GeneID" id="20306110"/>
<feature type="compositionally biased region" description="Polar residues" evidence="1">
    <location>
        <begin position="375"/>
        <end position="403"/>
    </location>
</feature>
<protein>
    <recommendedName>
        <fullName evidence="4">F-box domain-containing protein</fullName>
    </recommendedName>
</protein>
<feature type="region of interest" description="Disordered" evidence="1">
    <location>
        <begin position="369"/>
        <end position="403"/>
    </location>
</feature>
<accession>H6BP50</accession>
<reference evidence="2" key="1">
    <citation type="submission" date="2011-07" db="EMBL/GenBank/DDBJ databases">
        <title>The Genome Sequence of Exophiala (Wangiella) dermatitidis NIH/UT8656.</title>
        <authorList>
            <consortium name="The Broad Institute Genome Sequencing Platform"/>
            <person name="Cuomo C."/>
            <person name="Wang Z."/>
            <person name="Hunicke-Smith S."/>
            <person name="Szanislo P.J."/>
            <person name="Earl A."/>
            <person name="Young S.K."/>
            <person name="Zeng Q."/>
            <person name="Gargeya S."/>
            <person name="Fitzgerald M."/>
            <person name="Haas B."/>
            <person name="Abouelleil A."/>
            <person name="Alvarado L."/>
            <person name="Arachchi H.M."/>
            <person name="Berlin A."/>
            <person name="Brown A."/>
            <person name="Chapman S.B."/>
            <person name="Chen Z."/>
            <person name="Dunbar C."/>
            <person name="Freedman E."/>
            <person name="Gearin G."/>
            <person name="Gellesch M."/>
            <person name="Goldberg J."/>
            <person name="Griggs A."/>
            <person name="Gujja S."/>
            <person name="Heiman D."/>
            <person name="Howarth C."/>
            <person name="Larson L."/>
            <person name="Lui A."/>
            <person name="MacDonald P.J.P."/>
            <person name="Montmayeur A."/>
            <person name="Murphy C."/>
            <person name="Neiman D."/>
            <person name="Pearson M."/>
            <person name="Priest M."/>
            <person name="Roberts A."/>
            <person name="Saif S."/>
            <person name="Shea T."/>
            <person name="Shenoy N."/>
            <person name="Sisk P."/>
            <person name="Stolte C."/>
            <person name="Sykes S."/>
            <person name="Wortman J."/>
            <person name="Nusbaum C."/>
            <person name="Birren B."/>
        </authorList>
    </citation>
    <scope>NUCLEOTIDE SEQUENCE</scope>
    <source>
        <strain evidence="2">NIH/UT8656</strain>
    </source>
</reference>
<sequence length="626" mass="70252">MTPRANHLYSNGPDIQRAFGVDSLPLTIVAHIISYLEDDIASLARLCRTSRVLLYMTLPHLWKNVRLKSYRAIRYKDDLPEGFGGASPFAMGLNTLLNRNVSRLVHQLSLEGEFGVGDVDEYAKAGRVPEGAMILNIAIRAALEQCTQLRSLRWDLNVRRQPNVYASLATLPMLESLWLRFPNNRSPQPLVEAPALPNLKSLTITHYDPLCSPDDLANLFFHATNLNTLNLHFSPRMREQGETSVMITQFFRKNIAAKRKLRLRKIGLYNLLPYIDMPECLEALDPTVCEDFTALNTFGMDEDQLGGRHHATHFIDRAWMVPLEANSRPKNPKSLRLDQLHKRHALDLGASAGLERLYLINARYRSEGADGAVHSTPNSTGTSPRHPNNTSSVTQTARNTPSPSTNLRDLYIDNICNVCGPTLKHLILPARWLLPTAVTARLIRACPNLTQLSAAIQCADYDVLRILVPFLSKLWAIRVLAPYGDIECPEDRDRVGTTQKQQPWRNAAIDLTDCGQQERITQVLGRSLGGAENDFPKLRYIGLGNNVFKVGGVVEEVVRLPAHTTLQDWYGDCDGTQRAVEGDDGTNGTTANGWREEVVRTRLVERVTEEEVKDVEIWKMDSMDVI</sequence>
<dbReference type="SUPFAM" id="SSF52047">
    <property type="entry name" value="RNI-like"/>
    <property type="match status" value="1"/>
</dbReference>
<gene>
    <name evidence="2" type="ORF">HMPREF1120_01471</name>
</gene>